<evidence type="ECO:0000313" key="3">
    <source>
        <dbReference type="EMBL" id="GFH62582.1"/>
    </source>
</evidence>
<protein>
    <recommendedName>
        <fullName evidence="2">Enolpyruvate transferase domain-containing protein</fullName>
    </recommendedName>
</protein>
<dbReference type="AlphaFoldDB" id="A0A6L2R558"/>
<dbReference type="Pfam" id="PF00275">
    <property type="entry name" value="EPSP_synthase"/>
    <property type="match status" value="1"/>
</dbReference>
<name>A0A6L2R558_9BACT</name>
<dbReference type="SUPFAM" id="SSF55205">
    <property type="entry name" value="EPT/RTPC-like"/>
    <property type="match status" value="1"/>
</dbReference>
<dbReference type="InterPro" id="IPR036968">
    <property type="entry name" value="Enolpyruvate_Tfrase_sf"/>
</dbReference>
<dbReference type="InterPro" id="IPR013792">
    <property type="entry name" value="RNA3'P_cycl/enolpyr_Trfase_a/b"/>
</dbReference>
<dbReference type="GO" id="GO:0016765">
    <property type="term" value="F:transferase activity, transferring alkyl or aryl (other than methyl) groups"/>
    <property type="evidence" value="ECO:0007669"/>
    <property type="project" value="InterPro"/>
</dbReference>
<feature type="domain" description="Enolpyruvate transferase" evidence="2">
    <location>
        <begin position="137"/>
        <end position="520"/>
    </location>
</feature>
<evidence type="ECO:0000256" key="1">
    <source>
        <dbReference type="ARBA" id="ARBA00022679"/>
    </source>
</evidence>
<gene>
    <name evidence="3" type="ORF">ZNDK_0353</name>
</gene>
<dbReference type="EMBL" id="BLLL01000003">
    <property type="protein sequence ID" value="GFH62582.1"/>
    <property type="molecule type" value="Genomic_DNA"/>
</dbReference>
<dbReference type="Proteomes" id="UP000505077">
    <property type="component" value="Unassembled WGS sequence"/>
</dbReference>
<reference evidence="3 4" key="1">
    <citation type="journal article" date="2020" name="ISME J.">
        <title>Parallel Reductive Genome Evolution in Desulfovibrio Ectosymbionts Independently Acquired by Trichonympha Protists in the Termite Gut.</title>
        <authorList>
            <person name="Takeuchi M."/>
            <person name="Kuwahara H."/>
            <person name="Murakami T."/>
            <person name="Takahashi K."/>
            <person name="Kajitani R."/>
            <person name="Toyoda A."/>
            <person name="Itoh T."/>
            <person name="Ohkuma M."/>
            <person name="Hongoh Y."/>
        </authorList>
    </citation>
    <scope>NUCLEOTIDE SEQUENCE [LARGE SCALE GENOMIC DNA]</scope>
    <source>
        <strain evidence="3">ZnDsv-02</strain>
    </source>
</reference>
<evidence type="ECO:0000259" key="2">
    <source>
        <dbReference type="Pfam" id="PF00275"/>
    </source>
</evidence>
<sequence length="554" mass="60601">MNDAQNTRPRRLLRDVVCDLDKDILKLLLRRYNLVRRMYNTKGFLDLKDEKILRASWQTAVARVSKDFRLAGNLFALLQDITFLPRPAPSPEGSGPDGDGQTDSARREHVLRSAFNLAPPQKPVRLHMAAPFACRATRAYLMLAAATGQAVRISPCLMNDPIVDFVKALNQAGASLTRENEGVFSRESAPLGVPDKVLHVGDSAWNFFLLLAHYLGRPSRVKFTGETALKMTDFSITRLFLPLLGARLVPVVPKSEGLPVRLECSGMFPESVSLPADLPAEFAQALLLAAPLYVKPFSADFGLHPQRDGIFARTLPLLSFLGARHRVDGATVHITPGPLSLPAQPDLPLEPELANFFLALPLALGGEARLAGFWPHWSGADSGVRILQGIGLELREENGEVRAKAVTPLRAACLSTLPADLPPEWFPLPAALAACAALRGGEALLPKLFCYNEEVDGFLRALGLEMAVDGHVFKAESCEHTVWNAPTPVWALAFALAACAKPHRKLGNPGCVTELYPAFWSLYNALPDPAEKVVREEKSRESAIKPVKRRIKAK</sequence>
<comment type="caution">
    <text evidence="3">The sequence shown here is derived from an EMBL/GenBank/DDBJ whole genome shotgun (WGS) entry which is preliminary data.</text>
</comment>
<organism evidence="3 4">
    <name type="scientific">Candidatus Desulfovibrio kirbyi</name>
    <dbReference type="NCBI Taxonomy" id="2696086"/>
    <lineage>
        <taxon>Bacteria</taxon>
        <taxon>Pseudomonadati</taxon>
        <taxon>Thermodesulfobacteriota</taxon>
        <taxon>Desulfovibrionia</taxon>
        <taxon>Desulfovibrionales</taxon>
        <taxon>Desulfovibrionaceae</taxon>
        <taxon>Desulfovibrio</taxon>
    </lineage>
</organism>
<evidence type="ECO:0000313" key="4">
    <source>
        <dbReference type="Proteomes" id="UP000505077"/>
    </source>
</evidence>
<proteinExistence type="predicted"/>
<dbReference type="InterPro" id="IPR001986">
    <property type="entry name" value="Enolpyruvate_Tfrase_dom"/>
</dbReference>
<dbReference type="Gene3D" id="3.65.10.10">
    <property type="entry name" value="Enolpyruvate transferase domain"/>
    <property type="match status" value="2"/>
</dbReference>
<accession>A0A6L2R558</accession>
<keyword evidence="1" id="KW-0808">Transferase</keyword>